<dbReference type="GO" id="GO:0016491">
    <property type="term" value="F:oxidoreductase activity"/>
    <property type="evidence" value="ECO:0007669"/>
    <property type="project" value="UniProtKB-KW"/>
</dbReference>
<evidence type="ECO:0000256" key="1">
    <source>
        <dbReference type="ARBA" id="ARBA00006484"/>
    </source>
</evidence>
<dbReference type="EMBL" id="JANJZL010000002">
    <property type="protein sequence ID" value="MCR2043256.1"/>
    <property type="molecule type" value="Genomic_DNA"/>
</dbReference>
<dbReference type="NCBIfam" id="NF005559">
    <property type="entry name" value="PRK07231.1"/>
    <property type="match status" value="1"/>
</dbReference>
<dbReference type="PRINTS" id="PR00080">
    <property type="entry name" value="SDRFAMILY"/>
</dbReference>
<comment type="similarity">
    <text evidence="1">Belongs to the short-chain dehydrogenases/reductases (SDR) family.</text>
</comment>
<comment type="caution">
    <text evidence="3">The sequence shown here is derived from an EMBL/GenBank/DDBJ whole genome shotgun (WGS) entry which is preliminary data.</text>
</comment>
<dbReference type="InterPro" id="IPR036291">
    <property type="entry name" value="NAD(P)-bd_dom_sf"/>
</dbReference>
<dbReference type="InterPro" id="IPR002347">
    <property type="entry name" value="SDR_fam"/>
</dbReference>
<dbReference type="InterPro" id="IPR050259">
    <property type="entry name" value="SDR"/>
</dbReference>
<dbReference type="RefSeq" id="WP_257490216.1">
    <property type="nucleotide sequence ID" value="NZ_JANJZL010000002.1"/>
</dbReference>
<dbReference type="PANTHER" id="PTHR42879">
    <property type="entry name" value="3-OXOACYL-(ACYL-CARRIER-PROTEIN) REDUCTASE"/>
    <property type="match status" value="1"/>
</dbReference>
<sequence>MRLKNKVAVVTGGGSGIGEGISIELAKEGAKVVVTDIDEKSAEEVAIKIKNNGGVAEYFKLDVTNSENIHLVTEKVKEIFGLIDIWVNSAGISIITPFFNHTEELWDLTMDINLKGQFLCCKEAIKQMLENGGGSIINMSSQSGKVGTNNYQAYCASKFGVIGLTQSLSKEFAQNGIRVNSICPGVVNTPMWEKQTADYGKKRNIEPDKVMDYFREKIPAKRLGTVEDIAKLVVYLASDDSSYITGQALNVNGGDFMS</sequence>
<protein>
    <submittedName>
        <fullName evidence="3">SDR family oxidoreductase</fullName>
    </submittedName>
</protein>
<evidence type="ECO:0000313" key="3">
    <source>
        <dbReference type="EMBL" id="MCR2043256.1"/>
    </source>
</evidence>
<evidence type="ECO:0000313" key="4">
    <source>
        <dbReference type="Proteomes" id="UP001142078"/>
    </source>
</evidence>
<gene>
    <name evidence="3" type="ORF">NSA23_03895</name>
</gene>
<dbReference type="FunFam" id="3.40.50.720:FF:000084">
    <property type="entry name" value="Short-chain dehydrogenase reductase"/>
    <property type="match status" value="1"/>
</dbReference>
<evidence type="ECO:0000256" key="2">
    <source>
        <dbReference type="ARBA" id="ARBA00023002"/>
    </source>
</evidence>
<organism evidence="3 4">
    <name type="scientific">Anaerosalibacter massiliensis</name>
    <dbReference type="NCBI Taxonomy" id="1347392"/>
    <lineage>
        <taxon>Bacteria</taxon>
        <taxon>Bacillati</taxon>
        <taxon>Bacillota</taxon>
        <taxon>Tissierellia</taxon>
        <taxon>Tissierellales</taxon>
        <taxon>Sporanaerobacteraceae</taxon>
        <taxon>Anaerosalibacter</taxon>
    </lineage>
</organism>
<accession>A0A9X2MGR4</accession>
<dbReference type="PROSITE" id="PS00061">
    <property type="entry name" value="ADH_SHORT"/>
    <property type="match status" value="1"/>
</dbReference>
<dbReference type="Proteomes" id="UP001142078">
    <property type="component" value="Unassembled WGS sequence"/>
</dbReference>
<dbReference type="CDD" id="cd05233">
    <property type="entry name" value="SDR_c"/>
    <property type="match status" value="1"/>
</dbReference>
<dbReference type="Pfam" id="PF13561">
    <property type="entry name" value="adh_short_C2"/>
    <property type="match status" value="1"/>
</dbReference>
<dbReference type="PRINTS" id="PR00081">
    <property type="entry name" value="GDHRDH"/>
</dbReference>
<reference evidence="3" key="1">
    <citation type="submission" date="2022-07" db="EMBL/GenBank/DDBJ databases">
        <title>Enhanced cultured diversity of the mouse gut microbiota enables custom-made synthetic communities.</title>
        <authorList>
            <person name="Afrizal A."/>
        </authorList>
    </citation>
    <scope>NUCLEOTIDE SEQUENCE</scope>
    <source>
        <strain evidence="3">DSM 29482</strain>
    </source>
</reference>
<keyword evidence="4" id="KW-1185">Reference proteome</keyword>
<dbReference type="SUPFAM" id="SSF51735">
    <property type="entry name" value="NAD(P)-binding Rossmann-fold domains"/>
    <property type="match status" value="1"/>
</dbReference>
<dbReference type="GO" id="GO:0008206">
    <property type="term" value="P:bile acid metabolic process"/>
    <property type="evidence" value="ECO:0007669"/>
    <property type="project" value="UniProtKB-ARBA"/>
</dbReference>
<dbReference type="PANTHER" id="PTHR42879:SF2">
    <property type="entry name" value="3-OXOACYL-[ACYL-CARRIER-PROTEIN] REDUCTASE FABG"/>
    <property type="match status" value="1"/>
</dbReference>
<dbReference type="InterPro" id="IPR020904">
    <property type="entry name" value="Sc_DH/Rdtase_CS"/>
</dbReference>
<dbReference type="AlphaFoldDB" id="A0A9X2MGR4"/>
<name>A0A9X2MGR4_9FIRM</name>
<keyword evidence="2" id="KW-0560">Oxidoreductase</keyword>
<proteinExistence type="inferred from homology"/>
<dbReference type="Gene3D" id="3.40.50.720">
    <property type="entry name" value="NAD(P)-binding Rossmann-like Domain"/>
    <property type="match status" value="1"/>
</dbReference>
<dbReference type="NCBIfam" id="NF009466">
    <property type="entry name" value="PRK12826.1-2"/>
    <property type="match status" value="1"/>
</dbReference>